<keyword evidence="5" id="KW-0444">Lipid biosynthesis</keyword>
<dbReference type="GO" id="GO:0019432">
    <property type="term" value="P:triglyceride biosynthetic process"/>
    <property type="evidence" value="ECO:0007669"/>
    <property type="project" value="TreeGrafter"/>
</dbReference>
<comment type="catalytic activity">
    <reaction evidence="17">
        <text>a 1-acylglycerol + an acyl-CoA = a 1,3-diacylglycerol + CoA</text>
        <dbReference type="Rhea" id="RHEA:77571"/>
        <dbReference type="ChEBI" id="CHEBI:35759"/>
        <dbReference type="ChEBI" id="CHEBI:47777"/>
        <dbReference type="ChEBI" id="CHEBI:57287"/>
        <dbReference type="ChEBI" id="CHEBI:58342"/>
    </reaction>
    <physiologicalReaction direction="left-to-right" evidence="17">
        <dbReference type="Rhea" id="RHEA:77572"/>
    </physiologicalReaction>
</comment>
<keyword evidence="13" id="KW-0325">Glycoprotein</keyword>
<dbReference type="GO" id="GO:0006071">
    <property type="term" value="P:glycerol metabolic process"/>
    <property type="evidence" value="ECO:0007669"/>
    <property type="project" value="UniProtKB-KW"/>
</dbReference>
<protein>
    <recommendedName>
        <fullName evidence="22">Acyltransferase</fullName>
        <ecNumber evidence="22">2.3.1.-</ecNumber>
    </recommendedName>
</protein>
<dbReference type="Proteomes" id="UP000694553">
    <property type="component" value="Unassembled WGS sequence"/>
</dbReference>
<sequence length="341" mass="38793">AFHIDFEGLWASVSCGVFQDLLLKCFSVEDWGCLYEEEAVSFCTEEFCTEEWSILENGRFDPAPAFVYAEFCCGFFVILILGNFWFLAVLYLLWLYLDWETPCAGGRRSQWVRSWTVWKYFREYFPIHLIKTSELNPNHNYLLGFHPHGVLVAGAFGNFCTDPTFKNLFPGLTPYLHIMPIWFGCPFFREYIMSAGMVSASKESVSYVLNNEGGGHASVIVIGGAEESLNAHPGSLTLNILKRKGFIKMALKHGAHLVPVFSFGENELFKQVANPKGSWLRNVQEKLQKIMGFALPLFHARGVFQYSFGLIPYRQPIHTVGKFPAPFLTCLQMFRNSSVCC</sequence>
<evidence type="ECO:0000256" key="8">
    <source>
        <dbReference type="ARBA" id="ARBA00022798"/>
    </source>
</evidence>
<keyword evidence="14" id="KW-0012">Acyltransferase</keyword>
<evidence type="ECO:0000256" key="18">
    <source>
        <dbReference type="ARBA" id="ARBA00043696"/>
    </source>
</evidence>
<keyword evidence="6 22" id="KW-0808">Transferase</keyword>
<dbReference type="GO" id="GO:0004144">
    <property type="term" value="F:diacylglycerol O-acyltransferase activity"/>
    <property type="evidence" value="ECO:0007669"/>
    <property type="project" value="TreeGrafter"/>
</dbReference>
<reference evidence="24" key="1">
    <citation type="submission" date="2019-10" db="EMBL/GenBank/DDBJ databases">
        <title>Corvus moneduloides (New Caledonian crow) genome, bCorMon1, primary haplotype.</title>
        <authorList>
            <person name="Rutz C."/>
            <person name="Fungtammasan C."/>
            <person name="Mountcastle J."/>
            <person name="Formenti G."/>
            <person name="Chow W."/>
            <person name="Howe K."/>
            <person name="Steele M.P."/>
            <person name="Fernandes J."/>
            <person name="Gilbert M.T.P."/>
            <person name="Fedrigo O."/>
            <person name="Jarvis E.D."/>
            <person name="Gemmell N."/>
        </authorList>
    </citation>
    <scope>NUCLEOTIDE SEQUENCE [LARGE SCALE GENOMIC DNA]</scope>
</reference>
<reference evidence="23" key="2">
    <citation type="submission" date="2025-08" db="UniProtKB">
        <authorList>
            <consortium name="Ensembl"/>
        </authorList>
    </citation>
    <scope>IDENTIFICATION</scope>
</reference>
<keyword evidence="12 22" id="KW-0472">Membrane</keyword>
<evidence type="ECO:0000313" key="23">
    <source>
        <dbReference type="Ensembl" id="ENSCMUP00000011025.2"/>
    </source>
</evidence>
<comment type="subcellular location">
    <subcellularLocation>
        <location evidence="1 22">Endoplasmic reticulum membrane</location>
        <topology evidence="1 22">Multi-pass membrane protein</topology>
    </subcellularLocation>
</comment>
<evidence type="ECO:0000256" key="14">
    <source>
        <dbReference type="ARBA" id="ARBA00023315"/>
    </source>
</evidence>
<proteinExistence type="inferred from homology"/>
<evidence type="ECO:0000256" key="6">
    <source>
        <dbReference type="ARBA" id="ARBA00022679"/>
    </source>
</evidence>
<comment type="catalytic activity">
    <reaction evidence="16">
        <text>a 2-acylglycerol + an acyl-CoA = a 2,3-diacyl-sn-glycerol + CoA</text>
        <dbReference type="Rhea" id="RHEA:38467"/>
        <dbReference type="ChEBI" id="CHEBI:17389"/>
        <dbReference type="ChEBI" id="CHEBI:57287"/>
        <dbReference type="ChEBI" id="CHEBI:58342"/>
        <dbReference type="ChEBI" id="CHEBI:75524"/>
    </reaction>
    <physiologicalReaction direction="left-to-right" evidence="16">
        <dbReference type="Rhea" id="RHEA:38468"/>
    </physiologicalReaction>
</comment>
<dbReference type="GO" id="GO:0006651">
    <property type="term" value="P:diacylglycerol biosynthetic process"/>
    <property type="evidence" value="ECO:0007669"/>
    <property type="project" value="TreeGrafter"/>
</dbReference>
<dbReference type="CDD" id="cd07987">
    <property type="entry name" value="LPLAT_MGAT-like"/>
    <property type="match status" value="1"/>
</dbReference>
<organism evidence="23 24">
    <name type="scientific">Corvus moneduloides</name>
    <name type="common">New Caledonian crow</name>
    <dbReference type="NCBI Taxonomy" id="1196302"/>
    <lineage>
        <taxon>Eukaryota</taxon>
        <taxon>Metazoa</taxon>
        <taxon>Chordata</taxon>
        <taxon>Craniata</taxon>
        <taxon>Vertebrata</taxon>
        <taxon>Euteleostomi</taxon>
        <taxon>Archelosauria</taxon>
        <taxon>Archosauria</taxon>
        <taxon>Dinosauria</taxon>
        <taxon>Saurischia</taxon>
        <taxon>Theropoda</taxon>
        <taxon>Coelurosauria</taxon>
        <taxon>Aves</taxon>
        <taxon>Neognathae</taxon>
        <taxon>Neoaves</taxon>
        <taxon>Telluraves</taxon>
        <taxon>Australaves</taxon>
        <taxon>Passeriformes</taxon>
        <taxon>Corvoidea</taxon>
        <taxon>Corvidae</taxon>
        <taxon>Corvus</taxon>
    </lineage>
</organism>
<dbReference type="AlphaFoldDB" id="A0A8C3DTI9"/>
<keyword evidence="8" id="KW-0319">Glycerol metabolism</keyword>
<dbReference type="Ensembl" id="ENSCMUT00000011878.2">
    <property type="protein sequence ID" value="ENSCMUP00000011025.2"/>
    <property type="gene ID" value="ENSCMUG00000007010.2"/>
</dbReference>
<evidence type="ECO:0000256" key="17">
    <source>
        <dbReference type="ARBA" id="ARBA00043685"/>
    </source>
</evidence>
<keyword evidence="10 22" id="KW-1133">Transmembrane helix</keyword>
<dbReference type="PANTHER" id="PTHR12317">
    <property type="entry name" value="DIACYLGLYCEROL O-ACYLTRANSFERASE"/>
    <property type="match status" value="1"/>
</dbReference>
<gene>
    <name evidence="23" type="primary">MOGAT1</name>
</gene>
<evidence type="ECO:0000256" key="20">
    <source>
        <dbReference type="ARBA" id="ARBA00047737"/>
    </source>
</evidence>
<evidence type="ECO:0000256" key="11">
    <source>
        <dbReference type="ARBA" id="ARBA00023098"/>
    </source>
</evidence>
<dbReference type="PANTHER" id="PTHR12317:SF26">
    <property type="entry name" value="2-ACYLGLYCEROL O-ACYLTRANSFERASE 1"/>
    <property type="match status" value="1"/>
</dbReference>
<comment type="pathway">
    <text evidence="2">Glycerolipid metabolism; triacylglycerol biosynthesis.</text>
</comment>
<evidence type="ECO:0000256" key="4">
    <source>
        <dbReference type="ARBA" id="ARBA00005420"/>
    </source>
</evidence>
<accession>A0A8U7NGE6</accession>
<evidence type="ECO:0000256" key="13">
    <source>
        <dbReference type="ARBA" id="ARBA00023180"/>
    </source>
</evidence>
<keyword evidence="11" id="KW-0443">Lipid metabolism</keyword>
<dbReference type="GO" id="GO:0003846">
    <property type="term" value="F:2-acylglycerol O-acyltransferase activity"/>
    <property type="evidence" value="ECO:0007669"/>
    <property type="project" value="UniProtKB-EC"/>
</dbReference>
<accession>A0A8C3DTI9</accession>
<comment type="catalytic activity">
    <reaction evidence="20">
        <text>a 3-acyl-sn-glycerol + an acyl-CoA = a 1,3-diacyl-sn-glycerol + CoA</text>
        <dbReference type="Rhea" id="RHEA:77555"/>
        <dbReference type="ChEBI" id="CHEBI:57287"/>
        <dbReference type="ChEBI" id="CHEBI:58342"/>
        <dbReference type="ChEBI" id="CHEBI:64760"/>
        <dbReference type="ChEBI" id="CHEBI:77272"/>
    </reaction>
    <physiologicalReaction direction="left-to-right" evidence="20">
        <dbReference type="Rhea" id="RHEA:77556"/>
    </physiologicalReaction>
</comment>
<comment type="catalytic activity">
    <reaction evidence="19">
        <text>a 2-acylglycerol + an acyl-CoA = a 1,2-diacylglycerol + CoA</text>
        <dbReference type="Rhea" id="RHEA:16741"/>
        <dbReference type="ChEBI" id="CHEBI:17389"/>
        <dbReference type="ChEBI" id="CHEBI:49172"/>
        <dbReference type="ChEBI" id="CHEBI:57287"/>
        <dbReference type="ChEBI" id="CHEBI:58342"/>
        <dbReference type="EC" id="2.3.1.22"/>
    </reaction>
    <physiologicalReaction direction="left-to-right" evidence="19">
        <dbReference type="Rhea" id="RHEA:16742"/>
    </physiologicalReaction>
</comment>
<evidence type="ECO:0000256" key="2">
    <source>
        <dbReference type="ARBA" id="ARBA00004771"/>
    </source>
</evidence>
<keyword evidence="9 22" id="KW-0256">Endoplasmic reticulum</keyword>
<reference evidence="23" key="3">
    <citation type="submission" date="2025-09" db="UniProtKB">
        <authorList>
            <consortium name="Ensembl"/>
        </authorList>
    </citation>
    <scope>IDENTIFICATION</scope>
</reference>
<evidence type="ECO:0000256" key="9">
    <source>
        <dbReference type="ARBA" id="ARBA00022824"/>
    </source>
</evidence>
<comment type="similarity">
    <text evidence="4 22">Belongs to the diacylglycerol acyltransferase family.</text>
</comment>
<evidence type="ECO:0000256" key="1">
    <source>
        <dbReference type="ARBA" id="ARBA00004477"/>
    </source>
</evidence>
<dbReference type="EC" id="2.3.1.-" evidence="22"/>
<comment type="catalytic activity">
    <reaction evidence="15">
        <text>a 2-acylglycerol + an acyl-CoA = a 1,2-diacyl-sn-glycerol + CoA</text>
        <dbReference type="Rhea" id="RHEA:32947"/>
        <dbReference type="ChEBI" id="CHEBI:17389"/>
        <dbReference type="ChEBI" id="CHEBI:17815"/>
        <dbReference type="ChEBI" id="CHEBI:57287"/>
        <dbReference type="ChEBI" id="CHEBI:58342"/>
    </reaction>
    <physiologicalReaction direction="left-to-right" evidence="15">
        <dbReference type="Rhea" id="RHEA:32948"/>
    </physiologicalReaction>
</comment>
<evidence type="ECO:0000256" key="22">
    <source>
        <dbReference type="RuleBase" id="RU367023"/>
    </source>
</evidence>
<evidence type="ECO:0000256" key="10">
    <source>
        <dbReference type="ARBA" id="ARBA00022989"/>
    </source>
</evidence>
<keyword evidence="24" id="KW-1185">Reference proteome</keyword>
<evidence type="ECO:0000256" key="7">
    <source>
        <dbReference type="ARBA" id="ARBA00022692"/>
    </source>
</evidence>
<evidence type="ECO:0000256" key="19">
    <source>
        <dbReference type="ARBA" id="ARBA00043704"/>
    </source>
</evidence>
<comment type="catalytic activity">
    <reaction evidence="18">
        <text>a 1-acylglycerol + an acyl-CoA = a 1,2-diacylglycerol + CoA</text>
        <dbReference type="Rhea" id="RHEA:39943"/>
        <dbReference type="ChEBI" id="CHEBI:35759"/>
        <dbReference type="ChEBI" id="CHEBI:49172"/>
        <dbReference type="ChEBI" id="CHEBI:57287"/>
        <dbReference type="ChEBI" id="CHEBI:58342"/>
    </reaction>
    <physiologicalReaction direction="left-to-right" evidence="18">
        <dbReference type="Rhea" id="RHEA:39944"/>
    </physiologicalReaction>
</comment>
<evidence type="ECO:0000256" key="15">
    <source>
        <dbReference type="ARBA" id="ARBA00043656"/>
    </source>
</evidence>
<name>A0A8C3DTI9_CORMO</name>
<comment type="pathway">
    <text evidence="3">Lipid metabolism.</text>
</comment>
<evidence type="ECO:0000256" key="21">
    <source>
        <dbReference type="ARBA" id="ARBA00049073"/>
    </source>
</evidence>
<dbReference type="GO" id="GO:0005789">
    <property type="term" value="C:endoplasmic reticulum membrane"/>
    <property type="evidence" value="ECO:0007669"/>
    <property type="project" value="UniProtKB-SubCell"/>
</dbReference>
<evidence type="ECO:0000313" key="24">
    <source>
        <dbReference type="Proteomes" id="UP000694553"/>
    </source>
</evidence>
<evidence type="ECO:0000256" key="12">
    <source>
        <dbReference type="ARBA" id="ARBA00023136"/>
    </source>
</evidence>
<feature type="transmembrane region" description="Helical" evidence="22">
    <location>
        <begin position="65"/>
        <end position="97"/>
    </location>
</feature>
<evidence type="ECO:0000256" key="16">
    <source>
        <dbReference type="ARBA" id="ARBA00043663"/>
    </source>
</evidence>
<dbReference type="InterPro" id="IPR007130">
    <property type="entry name" value="DAGAT"/>
</dbReference>
<evidence type="ECO:0000256" key="3">
    <source>
        <dbReference type="ARBA" id="ARBA00005189"/>
    </source>
</evidence>
<evidence type="ECO:0000256" key="5">
    <source>
        <dbReference type="ARBA" id="ARBA00022516"/>
    </source>
</evidence>
<comment type="caution">
    <text evidence="22">Lacks conserved residue(s) required for the propagation of feature annotation.</text>
</comment>
<dbReference type="Pfam" id="PF03982">
    <property type="entry name" value="DAGAT"/>
    <property type="match status" value="1"/>
</dbReference>
<keyword evidence="7 22" id="KW-0812">Transmembrane</keyword>
<comment type="catalytic activity">
    <reaction evidence="21">
        <text>a 1-acyl-sn-glycerol + an acyl-CoA = a 1,3-diacyl-sn-glycerol + CoA</text>
        <dbReference type="Rhea" id="RHEA:77559"/>
        <dbReference type="ChEBI" id="CHEBI:57287"/>
        <dbReference type="ChEBI" id="CHEBI:58342"/>
        <dbReference type="ChEBI" id="CHEBI:64683"/>
        <dbReference type="ChEBI" id="CHEBI:77272"/>
    </reaction>
    <physiologicalReaction direction="left-to-right" evidence="21">
        <dbReference type="Rhea" id="RHEA:77560"/>
    </physiologicalReaction>
</comment>